<evidence type="ECO:0000259" key="1">
    <source>
        <dbReference type="PROSITE" id="PS50995"/>
    </source>
</evidence>
<dbReference type="SUPFAM" id="SSF46785">
    <property type="entry name" value="Winged helix' DNA-binding domain"/>
    <property type="match status" value="1"/>
</dbReference>
<dbReference type="GO" id="GO:0006950">
    <property type="term" value="P:response to stress"/>
    <property type="evidence" value="ECO:0007669"/>
    <property type="project" value="TreeGrafter"/>
</dbReference>
<name>A0A401VZ59_STREY</name>
<comment type="caution">
    <text evidence="2">The sequence shown here is derived from an EMBL/GenBank/DDBJ whole genome shotgun (WGS) entry which is preliminary data.</text>
</comment>
<keyword evidence="3" id="KW-1185">Reference proteome</keyword>
<dbReference type="Proteomes" id="UP000286746">
    <property type="component" value="Unassembled WGS sequence"/>
</dbReference>
<dbReference type="EMBL" id="BHZD01000001">
    <property type="protein sequence ID" value="GCD42363.1"/>
    <property type="molecule type" value="Genomic_DNA"/>
</dbReference>
<organism evidence="2 3">
    <name type="scientific">Streptomyces paromomycinus</name>
    <name type="common">Streptomyces rimosus subsp. paromomycinus</name>
    <dbReference type="NCBI Taxonomy" id="92743"/>
    <lineage>
        <taxon>Bacteria</taxon>
        <taxon>Bacillati</taxon>
        <taxon>Actinomycetota</taxon>
        <taxon>Actinomycetes</taxon>
        <taxon>Kitasatosporales</taxon>
        <taxon>Streptomycetaceae</taxon>
        <taxon>Streptomyces</taxon>
    </lineage>
</organism>
<dbReference type="InterPro" id="IPR000835">
    <property type="entry name" value="HTH_MarR-typ"/>
</dbReference>
<dbReference type="SMART" id="SM00347">
    <property type="entry name" value="HTH_MARR"/>
    <property type="match status" value="1"/>
</dbReference>
<dbReference type="PANTHER" id="PTHR33164">
    <property type="entry name" value="TRANSCRIPTIONAL REGULATOR, MARR FAMILY"/>
    <property type="match status" value="1"/>
</dbReference>
<evidence type="ECO:0000313" key="2">
    <source>
        <dbReference type="EMBL" id="GCD42363.1"/>
    </source>
</evidence>
<protein>
    <submittedName>
        <fullName evidence="2">MarR family transcriptional regulator</fullName>
    </submittedName>
</protein>
<feature type="domain" description="HTH marR-type" evidence="1">
    <location>
        <begin position="20"/>
        <end position="159"/>
    </location>
</feature>
<dbReference type="AlphaFoldDB" id="A0A401VZ59"/>
<proteinExistence type="predicted"/>
<dbReference type="InterPro" id="IPR036390">
    <property type="entry name" value="WH_DNA-bd_sf"/>
</dbReference>
<dbReference type="Gene3D" id="1.10.10.10">
    <property type="entry name" value="Winged helix-like DNA-binding domain superfamily/Winged helix DNA-binding domain"/>
    <property type="match status" value="1"/>
</dbReference>
<sequence>MTAEQATGRQPEPTPEDERRERLIEECGLVMQEFQRSTDTLDQQVADRLGLNRTDLRCLDLLFGPAPMSPGELAGAAGLTTGGVTTAIDRLERSGYAARVRDTADRRRVIVTPTEKGRAVVAEIFTPIAREGAEYLRGLGPDTLGEMVAFLRFATRRQRDHAARLATGD</sequence>
<evidence type="ECO:0000313" key="3">
    <source>
        <dbReference type="Proteomes" id="UP000286746"/>
    </source>
</evidence>
<dbReference type="InterPro" id="IPR039422">
    <property type="entry name" value="MarR/SlyA-like"/>
</dbReference>
<dbReference type="PRINTS" id="PR00598">
    <property type="entry name" value="HTHMARR"/>
</dbReference>
<dbReference type="Pfam" id="PF01047">
    <property type="entry name" value="MarR"/>
    <property type="match status" value="1"/>
</dbReference>
<dbReference type="PANTHER" id="PTHR33164:SF106">
    <property type="entry name" value="TRANSCRIPTIONAL REGULATORY PROTEIN"/>
    <property type="match status" value="1"/>
</dbReference>
<dbReference type="InterPro" id="IPR036388">
    <property type="entry name" value="WH-like_DNA-bd_sf"/>
</dbReference>
<reference evidence="2 3" key="1">
    <citation type="submission" date="2018-11" db="EMBL/GenBank/DDBJ databases">
        <title>Whole genome sequence of Streptomyces paromomycinus NBRC 15454(T).</title>
        <authorList>
            <person name="Komaki H."/>
            <person name="Tamura T."/>
        </authorList>
    </citation>
    <scope>NUCLEOTIDE SEQUENCE [LARGE SCALE GENOMIC DNA]</scope>
    <source>
        <strain evidence="2 3">NBRC 15454</strain>
    </source>
</reference>
<accession>A0A401VZ59</accession>
<gene>
    <name evidence="2" type="ORF">GKJPGBOP_02023</name>
</gene>
<dbReference type="PROSITE" id="PS50995">
    <property type="entry name" value="HTH_MARR_2"/>
    <property type="match status" value="1"/>
</dbReference>
<dbReference type="RefSeq" id="WP_246177291.1">
    <property type="nucleotide sequence ID" value="NZ_BHZD01000001.1"/>
</dbReference>
<dbReference type="GO" id="GO:0003700">
    <property type="term" value="F:DNA-binding transcription factor activity"/>
    <property type="evidence" value="ECO:0007669"/>
    <property type="project" value="InterPro"/>
</dbReference>